<accession>A0A1V9ZA23</accession>
<dbReference type="PANTHER" id="PTHR36507">
    <property type="entry name" value="BLL1555 PROTEIN"/>
    <property type="match status" value="1"/>
</dbReference>
<organism evidence="2 3">
    <name type="scientific">Achlya hypogyna</name>
    <name type="common">Oomycete</name>
    <name type="synonym">Protoachlya hypogyna</name>
    <dbReference type="NCBI Taxonomy" id="1202772"/>
    <lineage>
        <taxon>Eukaryota</taxon>
        <taxon>Sar</taxon>
        <taxon>Stramenopiles</taxon>
        <taxon>Oomycota</taxon>
        <taxon>Saprolegniomycetes</taxon>
        <taxon>Saprolegniales</taxon>
        <taxon>Achlyaceae</taxon>
        <taxon>Achlya</taxon>
    </lineage>
</organism>
<dbReference type="Proteomes" id="UP000243579">
    <property type="component" value="Unassembled WGS sequence"/>
</dbReference>
<dbReference type="SUPFAM" id="SSF49503">
    <property type="entry name" value="Cupredoxins"/>
    <property type="match status" value="2"/>
</dbReference>
<dbReference type="InterPro" id="IPR008972">
    <property type="entry name" value="Cupredoxin"/>
</dbReference>
<sequence>MGRRSAAGARSTEPVPKPVAMRYRKKVVDNQTEDASAELVQSNRAVAKPVKTPKSDVALPVSPRRRKTQPLGAVVHAITIGEFQFHPQRLVVPVGSTVRWQRGAASKTVHSITVSLGTGHVDSPTLADDAATFEHTFQAPGTFPYFCNLYSFMSGTVTVVESLPATDKLRNECFLDYPRPLKKGTCRASSPPMGPFQKQLSVWRAKQPRAQLAAESEAADDDEATFSRTHRSRIKKATAVRSPTPVTPPAVEATPAIARSSAVVVGPIPSPSGSSRTITLENFEFSPSTLTVGAGDTVVWAVDALGMVEHALQLTVSTADAPPAIVHSPPLRSGDAVAFAFPRPCAVDVECLVYHTQGKIVVEDPAPLLVIGDVACPLQEIQSGATASEEPTHTILRMLEAAHNKWRHSRASYMVPEEDSIDGFDAGAAYDFLKQLV</sequence>
<evidence type="ECO:0000313" key="3">
    <source>
        <dbReference type="Proteomes" id="UP000243579"/>
    </source>
</evidence>
<comment type="caution">
    <text evidence="2">The sequence shown here is derived from an EMBL/GenBank/DDBJ whole genome shotgun (WGS) entry which is preliminary data.</text>
</comment>
<dbReference type="Gene3D" id="2.60.40.420">
    <property type="entry name" value="Cupredoxins - blue copper proteins"/>
    <property type="match status" value="2"/>
</dbReference>
<evidence type="ECO:0000256" key="1">
    <source>
        <dbReference type="SAM" id="MobiDB-lite"/>
    </source>
</evidence>
<protein>
    <recommendedName>
        <fullName evidence="4">Blue (type 1) copper domain-containing protein</fullName>
    </recommendedName>
</protein>
<dbReference type="OrthoDB" id="71424at2759"/>
<dbReference type="PANTHER" id="PTHR36507:SF1">
    <property type="entry name" value="BLL1555 PROTEIN"/>
    <property type="match status" value="1"/>
</dbReference>
<feature type="region of interest" description="Disordered" evidence="1">
    <location>
        <begin position="1"/>
        <end position="20"/>
    </location>
</feature>
<proteinExistence type="predicted"/>
<name>A0A1V9ZA23_ACHHY</name>
<evidence type="ECO:0000313" key="2">
    <source>
        <dbReference type="EMBL" id="OQR94843.1"/>
    </source>
</evidence>
<dbReference type="AlphaFoldDB" id="A0A1V9ZA23"/>
<feature type="region of interest" description="Disordered" evidence="1">
    <location>
        <begin position="212"/>
        <end position="232"/>
    </location>
</feature>
<evidence type="ECO:0008006" key="4">
    <source>
        <dbReference type="Google" id="ProtNLM"/>
    </source>
</evidence>
<keyword evidence="3" id="KW-1185">Reference proteome</keyword>
<reference evidence="2 3" key="1">
    <citation type="journal article" date="2014" name="Genome Biol. Evol.">
        <title>The secreted proteins of Achlya hypogyna and Thraustotheca clavata identify the ancestral oomycete secretome and reveal gene acquisitions by horizontal gene transfer.</title>
        <authorList>
            <person name="Misner I."/>
            <person name="Blouin N."/>
            <person name="Leonard G."/>
            <person name="Richards T.A."/>
            <person name="Lane C.E."/>
        </authorList>
    </citation>
    <scope>NUCLEOTIDE SEQUENCE [LARGE SCALE GENOMIC DNA]</scope>
    <source>
        <strain evidence="2 3">ATCC 48635</strain>
    </source>
</reference>
<dbReference type="EMBL" id="JNBR01000349">
    <property type="protein sequence ID" value="OQR94843.1"/>
    <property type="molecule type" value="Genomic_DNA"/>
</dbReference>
<dbReference type="InterPro" id="IPR052721">
    <property type="entry name" value="ET_Amicyanin"/>
</dbReference>
<gene>
    <name evidence="2" type="ORF">ACHHYP_00870</name>
</gene>